<dbReference type="Proteomes" id="UP000051927">
    <property type="component" value="Unassembled WGS sequence"/>
</dbReference>
<sequence>MPITLNNISRDASKQLAAAFASEDTQQIEEGFAALQLAIAEDVAAQYKEAVATNDAAILSARGFRQLTSTETKYYESVIEALKSDAPMQAFASIPDKALPVTVIDDVMRNITKDHPLLAKVHITPTGAVTRYVRNRHGSKRAVWGALDAAIATEITSDFDVIDITQGKLSCFAIVTRDMLALGPTWLDGYVRAVLTEAIADGLEYGIVAGKGAAGEPTGLNRKIAKDADYNATTGYKEKTAELVTTFEPKEYGKLVAKLAKNEGGKDKGAGALASLSLICNSTDYLTKIMPASTTQTPDGRYVNGLFPVPTEVIESAAVADGKAILALLGEYDMFVGGDRGIEYSDDFKFLNDQRVFKVVTYANGIAYDDTTALVLDLSKLEPQYLNVTVKGEVKTKA</sequence>
<organism evidence="3 4">
    <name type="scientific">Lancefieldella rimae</name>
    <dbReference type="NCBI Taxonomy" id="1383"/>
    <lineage>
        <taxon>Bacteria</taxon>
        <taxon>Bacillati</taxon>
        <taxon>Actinomycetota</taxon>
        <taxon>Coriobacteriia</taxon>
        <taxon>Coriobacteriales</taxon>
        <taxon>Atopobiaceae</taxon>
        <taxon>Lancefieldella</taxon>
    </lineage>
</organism>
<proteinExistence type="predicted"/>
<dbReference type="Pfam" id="PF05065">
    <property type="entry name" value="Phage_capsid"/>
    <property type="match status" value="1"/>
</dbReference>
<evidence type="ECO:0000256" key="1">
    <source>
        <dbReference type="ARBA" id="ARBA00004328"/>
    </source>
</evidence>
<evidence type="ECO:0000313" key="4">
    <source>
        <dbReference type="Proteomes" id="UP000051927"/>
    </source>
</evidence>
<name>A0ABR5Q0L1_9ACTN</name>
<evidence type="ECO:0000313" key="3">
    <source>
        <dbReference type="EMBL" id="KRO02171.1"/>
    </source>
</evidence>
<dbReference type="Gene3D" id="3.30.2400.10">
    <property type="entry name" value="Major capsid protein gp5"/>
    <property type="match status" value="1"/>
</dbReference>
<dbReference type="InterPro" id="IPR024455">
    <property type="entry name" value="Phage_capsid"/>
</dbReference>
<dbReference type="InterPro" id="IPR054612">
    <property type="entry name" value="Phage_capsid-like_C"/>
</dbReference>
<gene>
    <name evidence="3" type="ORF">IV60_GL000592</name>
</gene>
<dbReference type="SUPFAM" id="SSF56563">
    <property type="entry name" value="Major capsid protein gp5"/>
    <property type="match status" value="1"/>
</dbReference>
<feature type="domain" description="Phage capsid-like C-terminal" evidence="2">
    <location>
        <begin position="99"/>
        <end position="369"/>
    </location>
</feature>
<dbReference type="GeneID" id="84904393"/>
<evidence type="ECO:0000259" key="2">
    <source>
        <dbReference type="Pfam" id="PF05065"/>
    </source>
</evidence>
<comment type="caution">
    <text evidence="3">The sequence shown here is derived from an EMBL/GenBank/DDBJ whole genome shotgun (WGS) entry which is preliminary data.</text>
</comment>
<comment type="subcellular location">
    <subcellularLocation>
        <location evidence="1">Virion</location>
    </subcellularLocation>
</comment>
<accession>A0ABR5Q0L1</accession>
<protein>
    <recommendedName>
        <fullName evidence="2">Phage capsid-like C-terminal domain-containing protein</fullName>
    </recommendedName>
</protein>
<reference evidence="3 4" key="1">
    <citation type="journal article" date="2015" name="Genome Announc.">
        <title>Expanding the biotechnology potential of lactobacilli through comparative genomics of 213 strains and associated genera.</title>
        <authorList>
            <person name="Sun Z."/>
            <person name="Harris H.M."/>
            <person name="McCann A."/>
            <person name="Guo C."/>
            <person name="Argimon S."/>
            <person name="Zhang W."/>
            <person name="Yang X."/>
            <person name="Jeffery I.B."/>
            <person name="Cooney J.C."/>
            <person name="Kagawa T.F."/>
            <person name="Liu W."/>
            <person name="Song Y."/>
            <person name="Salvetti E."/>
            <person name="Wrobel A."/>
            <person name="Rasinkangas P."/>
            <person name="Parkhill J."/>
            <person name="Rea M.C."/>
            <person name="O'Sullivan O."/>
            <person name="Ritari J."/>
            <person name="Douillard F.P."/>
            <person name="Paul Ross R."/>
            <person name="Yang R."/>
            <person name="Briner A.E."/>
            <person name="Felis G.E."/>
            <person name="de Vos W.M."/>
            <person name="Barrangou R."/>
            <person name="Klaenhammer T.R."/>
            <person name="Caufield P.W."/>
            <person name="Cui Y."/>
            <person name="Zhang H."/>
            <person name="O'Toole P.W."/>
        </authorList>
    </citation>
    <scope>NUCLEOTIDE SEQUENCE [LARGE SCALE GENOMIC DNA]</scope>
    <source>
        <strain evidence="3 4">DSM 7090</strain>
    </source>
</reference>
<dbReference type="RefSeq" id="WP_003149073.1">
    <property type="nucleotide sequence ID" value="NZ_JQCP01000002.1"/>
</dbReference>
<dbReference type="EMBL" id="JQCP01000002">
    <property type="protein sequence ID" value="KRO02171.1"/>
    <property type="molecule type" value="Genomic_DNA"/>
</dbReference>
<dbReference type="NCBIfam" id="TIGR01554">
    <property type="entry name" value="major_cap_HK97"/>
    <property type="match status" value="1"/>
</dbReference>
<keyword evidence="4" id="KW-1185">Reference proteome</keyword>